<dbReference type="OrthoDB" id="270318at2759"/>
<accession>A0A433B9P9</accession>
<name>A0A433B9P9_9FUNG</name>
<gene>
    <name evidence="2" type="ORF">BC936DRAFT_139544</name>
</gene>
<evidence type="ECO:0000313" key="2">
    <source>
        <dbReference type="EMBL" id="RUP16171.1"/>
    </source>
</evidence>
<dbReference type="AlphaFoldDB" id="A0A433B9P9"/>
<evidence type="ECO:0000256" key="1">
    <source>
        <dbReference type="SAM" id="Phobius"/>
    </source>
</evidence>
<dbReference type="Proteomes" id="UP000268093">
    <property type="component" value="Unassembled WGS sequence"/>
</dbReference>
<keyword evidence="1" id="KW-0472">Membrane</keyword>
<evidence type="ECO:0000313" key="3">
    <source>
        <dbReference type="Proteomes" id="UP000268093"/>
    </source>
</evidence>
<reference evidence="2 3" key="1">
    <citation type="journal article" date="2018" name="New Phytol.">
        <title>Phylogenomics of Endogonaceae and evolution of mycorrhizas within Mucoromycota.</title>
        <authorList>
            <person name="Chang Y."/>
            <person name="Desiro A."/>
            <person name="Na H."/>
            <person name="Sandor L."/>
            <person name="Lipzen A."/>
            <person name="Clum A."/>
            <person name="Barry K."/>
            <person name="Grigoriev I.V."/>
            <person name="Martin F.M."/>
            <person name="Stajich J.E."/>
            <person name="Smith M.E."/>
            <person name="Bonito G."/>
            <person name="Spatafora J.W."/>
        </authorList>
    </citation>
    <scope>NUCLEOTIDE SEQUENCE [LARGE SCALE GENOMIC DNA]</scope>
    <source>
        <strain evidence="2 3">GMNB39</strain>
    </source>
</reference>
<protein>
    <submittedName>
        <fullName evidence="2">Uncharacterized protein</fullName>
    </submittedName>
</protein>
<comment type="caution">
    <text evidence="2">The sequence shown here is derived from an EMBL/GenBank/DDBJ whole genome shotgun (WGS) entry which is preliminary data.</text>
</comment>
<keyword evidence="3" id="KW-1185">Reference proteome</keyword>
<feature type="transmembrane region" description="Helical" evidence="1">
    <location>
        <begin position="6"/>
        <end position="28"/>
    </location>
</feature>
<proteinExistence type="predicted"/>
<keyword evidence="1" id="KW-0812">Transmembrane</keyword>
<dbReference type="EMBL" id="RBNI01015283">
    <property type="protein sequence ID" value="RUP16171.1"/>
    <property type="molecule type" value="Genomic_DNA"/>
</dbReference>
<sequence>MYGDYMVLGYAMIMHPHILTYIVARILLDNGAFIPRYLAQLINSEYHTDLRQSVKRLLLRHECLDQVNNDWNLICSHFQKRQYYEISSILRKG</sequence>
<keyword evidence="1" id="KW-1133">Transmembrane helix</keyword>
<organism evidence="2 3">
    <name type="scientific">Jimgerdemannia flammicorona</name>
    <dbReference type="NCBI Taxonomy" id="994334"/>
    <lineage>
        <taxon>Eukaryota</taxon>
        <taxon>Fungi</taxon>
        <taxon>Fungi incertae sedis</taxon>
        <taxon>Mucoromycota</taxon>
        <taxon>Mucoromycotina</taxon>
        <taxon>Endogonomycetes</taxon>
        <taxon>Endogonales</taxon>
        <taxon>Endogonaceae</taxon>
        <taxon>Jimgerdemannia</taxon>
    </lineage>
</organism>